<reference evidence="3 4" key="1">
    <citation type="submission" date="2020-10" db="EMBL/GenBank/DDBJ databases">
        <title>Plant Genome Project.</title>
        <authorList>
            <person name="Zhang R.-G."/>
        </authorList>
    </citation>
    <scope>NUCLEOTIDE SEQUENCE [LARGE SCALE GENOMIC DNA]</scope>
    <source>
        <strain evidence="3">FAFU-HL-1</strain>
        <tissue evidence="3">Leaf</tissue>
    </source>
</reference>
<organism evidence="3 4">
    <name type="scientific">Salix dunnii</name>
    <dbReference type="NCBI Taxonomy" id="1413687"/>
    <lineage>
        <taxon>Eukaryota</taxon>
        <taxon>Viridiplantae</taxon>
        <taxon>Streptophyta</taxon>
        <taxon>Embryophyta</taxon>
        <taxon>Tracheophyta</taxon>
        <taxon>Spermatophyta</taxon>
        <taxon>Magnoliopsida</taxon>
        <taxon>eudicotyledons</taxon>
        <taxon>Gunneridae</taxon>
        <taxon>Pentapetalae</taxon>
        <taxon>rosids</taxon>
        <taxon>fabids</taxon>
        <taxon>Malpighiales</taxon>
        <taxon>Salicaceae</taxon>
        <taxon>Saliceae</taxon>
        <taxon>Salix</taxon>
    </lineage>
</organism>
<keyword evidence="4" id="KW-1185">Reference proteome</keyword>
<evidence type="ECO:0000313" key="3">
    <source>
        <dbReference type="EMBL" id="KAF9669159.1"/>
    </source>
</evidence>
<dbReference type="PROSITE" id="PS51465">
    <property type="entry name" value="KAZAL_2"/>
    <property type="match status" value="1"/>
</dbReference>
<accession>A0A835JIL9</accession>
<dbReference type="EMBL" id="JADGMS010000014">
    <property type="protein sequence ID" value="KAF9669159.1"/>
    <property type="molecule type" value="Genomic_DNA"/>
</dbReference>
<evidence type="ECO:0000313" key="4">
    <source>
        <dbReference type="Proteomes" id="UP000657918"/>
    </source>
</evidence>
<dbReference type="Proteomes" id="UP000657918">
    <property type="component" value="Unassembled WGS sequence"/>
</dbReference>
<evidence type="ECO:0000259" key="2">
    <source>
        <dbReference type="PROSITE" id="PS51465"/>
    </source>
</evidence>
<comment type="caution">
    <text evidence="3">The sequence shown here is derived from an EMBL/GenBank/DDBJ whole genome shotgun (WGS) entry which is preliminary data.</text>
</comment>
<name>A0A835JIL9_9ROSI</name>
<gene>
    <name evidence="3" type="ORF">SADUNF_Sadunf14G0079000</name>
</gene>
<feature type="domain" description="Kazal-like" evidence="2">
    <location>
        <begin position="138"/>
        <end position="193"/>
    </location>
</feature>
<dbReference type="PANTHER" id="PTHR34376:SF4">
    <property type="entry name" value="KAZAL-LIKE DOMAIN-CONTAINING PROTEIN"/>
    <property type="match status" value="1"/>
</dbReference>
<dbReference type="InterPro" id="IPR002350">
    <property type="entry name" value="Kazal_dom"/>
</dbReference>
<feature type="chain" id="PRO_5032383979" description="Kazal-like domain-containing protein" evidence="1">
    <location>
        <begin position="28"/>
        <end position="193"/>
    </location>
</feature>
<dbReference type="PANTHER" id="PTHR34376">
    <property type="entry name" value="SERINE PROTEASE INHIBITOR, KAZAL-TYPE FAMILY PROTEIN"/>
    <property type="match status" value="1"/>
</dbReference>
<evidence type="ECO:0000256" key="1">
    <source>
        <dbReference type="SAM" id="SignalP"/>
    </source>
</evidence>
<sequence>MATSIKVTRLCIVMVLVLGLCLTMVLAQGRSANLCPRFASPGSCTGTIKCFRPDPVCGANGVNYWCGCAELPVPVFVLTLAYLNLLLPSHPPRTSSSASSTSARNQATNMVTSMKTTQLCLVMVLVLGLCLTMVQARRSRANLCQGFASPGSCTGTINCLRPDPVCGANGVTYWCGCPEAACARVRVVKLGAC</sequence>
<protein>
    <recommendedName>
        <fullName evidence="2">Kazal-like domain-containing protein</fullName>
    </recommendedName>
</protein>
<feature type="signal peptide" evidence="1">
    <location>
        <begin position="1"/>
        <end position="27"/>
    </location>
</feature>
<dbReference type="AlphaFoldDB" id="A0A835JIL9"/>
<keyword evidence="1" id="KW-0732">Signal</keyword>
<dbReference type="OrthoDB" id="850608at2759"/>
<proteinExistence type="predicted"/>